<dbReference type="InterPro" id="IPR057666">
    <property type="entry name" value="DrpA_SLOG"/>
</dbReference>
<evidence type="ECO:0000313" key="5">
    <source>
        <dbReference type="Proteomes" id="UP001501591"/>
    </source>
</evidence>
<reference evidence="5" key="1">
    <citation type="journal article" date="2019" name="Int. J. Syst. Evol. Microbiol.">
        <title>The Global Catalogue of Microorganisms (GCM) 10K type strain sequencing project: providing services to taxonomists for standard genome sequencing and annotation.</title>
        <authorList>
            <consortium name="The Broad Institute Genomics Platform"/>
            <consortium name="The Broad Institute Genome Sequencing Center for Infectious Disease"/>
            <person name="Wu L."/>
            <person name="Ma J."/>
        </authorList>
    </citation>
    <scope>NUCLEOTIDE SEQUENCE [LARGE SCALE GENOMIC DNA]</scope>
    <source>
        <strain evidence="5">JCM 17024</strain>
    </source>
</reference>
<feature type="domain" description="Smf/DprA SLOG" evidence="2">
    <location>
        <begin position="114"/>
        <end position="323"/>
    </location>
</feature>
<sequence length="395" mass="41181">MRTATNRMLDEPRLLPAARRLRPDADPAEVIARAAWSVLVEPGDGVAGALIAIHGAARALDIAVSADDLATGLEEPGVVDARALAEARDRWRPRMHARAVLEAVNSCIELGGRLLLPGDEAWPEGLDGLGVHAPVVLWARGDMCTFPAAETVSIVGARAATAYGESVAAEFAGELAATGVLVVSGGAYGIDGAAHRAALGSGGTTVAFLAGGVDRAYPAGHQQLFERIRGHGVLLSEVPCGGAPTRWRFLQRNRLIAAAGLATVVVEAGSRSGSLNTAGHAAALGRPIGAVPGPVSSSTSSGCHRLLREYDAICVTSTQEVRELWDDRATAPSSSSAMNPEQIRLLDAMSTRTGRDALDLARRCGLAVERVRSLLGLLGLEGVVVRNEEGWRRTS</sequence>
<dbReference type="PANTHER" id="PTHR43022:SF1">
    <property type="entry name" value="PROTEIN SMF"/>
    <property type="match status" value="1"/>
</dbReference>
<dbReference type="Pfam" id="PF17782">
    <property type="entry name" value="WHD_DprA"/>
    <property type="match status" value="1"/>
</dbReference>
<evidence type="ECO:0000259" key="2">
    <source>
        <dbReference type="Pfam" id="PF02481"/>
    </source>
</evidence>
<feature type="domain" description="DprA winged helix" evidence="3">
    <location>
        <begin position="330"/>
        <end position="387"/>
    </location>
</feature>
<evidence type="ECO:0000313" key="4">
    <source>
        <dbReference type="EMBL" id="GAA3945587.1"/>
    </source>
</evidence>
<comment type="caution">
    <text evidence="4">The sequence shown here is derived from an EMBL/GenBank/DDBJ whole genome shotgun (WGS) entry which is preliminary data.</text>
</comment>
<dbReference type="NCBIfam" id="TIGR00732">
    <property type="entry name" value="dprA"/>
    <property type="match status" value="1"/>
</dbReference>
<protein>
    <submittedName>
        <fullName evidence="4">DNA-processing protein DprA</fullName>
    </submittedName>
</protein>
<dbReference type="SUPFAM" id="SSF102405">
    <property type="entry name" value="MCP/YpsA-like"/>
    <property type="match status" value="1"/>
</dbReference>
<gene>
    <name evidence="4" type="primary">dprA</name>
    <name evidence="4" type="ORF">GCM10022383_24220</name>
</gene>
<dbReference type="RefSeq" id="WP_344819957.1">
    <property type="nucleotide sequence ID" value="NZ_BAABCP010000002.1"/>
</dbReference>
<proteinExistence type="inferred from homology"/>
<dbReference type="Proteomes" id="UP001501591">
    <property type="component" value="Unassembled WGS sequence"/>
</dbReference>
<dbReference type="Pfam" id="PF02481">
    <property type="entry name" value="DNA_processg_A"/>
    <property type="match status" value="1"/>
</dbReference>
<keyword evidence="5" id="KW-1185">Reference proteome</keyword>
<name>A0ABP7NIP9_9MICO</name>
<accession>A0ABP7NIP9</accession>
<dbReference type="PANTHER" id="PTHR43022">
    <property type="entry name" value="PROTEIN SMF"/>
    <property type="match status" value="1"/>
</dbReference>
<organism evidence="4 5">
    <name type="scientific">Microbacterium soli</name>
    <dbReference type="NCBI Taxonomy" id="446075"/>
    <lineage>
        <taxon>Bacteria</taxon>
        <taxon>Bacillati</taxon>
        <taxon>Actinomycetota</taxon>
        <taxon>Actinomycetes</taxon>
        <taxon>Micrococcales</taxon>
        <taxon>Microbacteriaceae</taxon>
        <taxon>Microbacterium</taxon>
    </lineage>
</organism>
<evidence type="ECO:0000256" key="1">
    <source>
        <dbReference type="ARBA" id="ARBA00006525"/>
    </source>
</evidence>
<dbReference type="InterPro" id="IPR003488">
    <property type="entry name" value="DprA"/>
</dbReference>
<evidence type="ECO:0000259" key="3">
    <source>
        <dbReference type="Pfam" id="PF17782"/>
    </source>
</evidence>
<comment type="similarity">
    <text evidence="1">Belongs to the DprA/Smf family.</text>
</comment>
<dbReference type="EMBL" id="BAABCP010000002">
    <property type="protein sequence ID" value="GAA3945587.1"/>
    <property type="molecule type" value="Genomic_DNA"/>
</dbReference>
<dbReference type="InterPro" id="IPR041614">
    <property type="entry name" value="DprA_WH"/>
</dbReference>
<dbReference type="Gene3D" id="3.40.50.450">
    <property type="match status" value="1"/>
</dbReference>